<protein>
    <recommendedName>
        <fullName evidence="1">Carbohydrate-binding module family 19 domain-containing protein</fullName>
    </recommendedName>
</protein>
<dbReference type="GO" id="GO:0008061">
    <property type="term" value="F:chitin binding"/>
    <property type="evidence" value="ECO:0007669"/>
    <property type="project" value="InterPro"/>
</dbReference>
<dbReference type="STRING" id="68775.A0A5C3M866"/>
<keyword evidence="3" id="KW-1185">Reference proteome</keyword>
<feature type="non-terminal residue" evidence="2">
    <location>
        <position position="104"/>
    </location>
</feature>
<accession>A0A5C3M866</accession>
<proteinExistence type="predicted"/>
<dbReference type="InterPro" id="IPR005089">
    <property type="entry name" value="CBM19"/>
</dbReference>
<evidence type="ECO:0000259" key="1">
    <source>
        <dbReference type="Pfam" id="PF03427"/>
    </source>
</evidence>
<dbReference type="GO" id="GO:0006032">
    <property type="term" value="P:chitin catabolic process"/>
    <property type="evidence" value="ECO:0007669"/>
    <property type="project" value="InterPro"/>
</dbReference>
<feature type="domain" description="Carbohydrate-binding module family 19" evidence="1">
    <location>
        <begin position="11"/>
        <end position="55"/>
    </location>
</feature>
<reference evidence="2 3" key="1">
    <citation type="journal article" date="2019" name="Nat. Ecol. Evol.">
        <title>Megaphylogeny resolves global patterns of mushroom evolution.</title>
        <authorList>
            <person name="Varga T."/>
            <person name="Krizsan K."/>
            <person name="Foldi C."/>
            <person name="Dima B."/>
            <person name="Sanchez-Garcia M."/>
            <person name="Sanchez-Ramirez S."/>
            <person name="Szollosi G.J."/>
            <person name="Szarkandi J.G."/>
            <person name="Papp V."/>
            <person name="Albert L."/>
            <person name="Andreopoulos W."/>
            <person name="Angelini C."/>
            <person name="Antonin V."/>
            <person name="Barry K.W."/>
            <person name="Bougher N.L."/>
            <person name="Buchanan P."/>
            <person name="Buyck B."/>
            <person name="Bense V."/>
            <person name="Catcheside P."/>
            <person name="Chovatia M."/>
            <person name="Cooper J."/>
            <person name="Damon W."/>
            <person name="Desjardin D."/>
            <person name="Finy P."/>
            <person name="Geml J."/>
            <person name="Haridas S."/>
            <person name="Hughes K."/>
            <person name="Justo A."/>
            <person name="Karasinski D."/>
            <person name="Kautmanova I."/>
            <person name="Kiss B."/>
            <person name="Kocsube S."/>
            <person name="Kotiranta H."/>
            <person name="LaButti K.M."/>
            <person name="Lechner B.E."/>
            <person name="Liimatainen K."/>
            <person name="Lipzen A."/>
            <person name="Lukacs Z."/>
            <person name="Mihaltcheva S."/>
            <person name="Morgado L.N."/>
            <person name="Niskanen T."/>
            <person name="Noordeloos M.E."/>
            <person name="Ohm R.A."/>
            <person name="Ortiz-Santana B."/>
            <person name="Ovrebo C."/>
            <person name="Racz N."/>
            <person name="Riley R."/>
            <person name="Savchenko A."/>
            <person name="Shiryaev A."/>
            <person name="Soop K."/>
            <person name="Spirin V."/>
            <person name="Szebenyi C."/>
            <person name="Tomsovsky M."/>
            <person name="Tulloss R.E."/>
            <person name="Uehling J."/>
            <person name="Grigoriev I.V."/>
            <person name="Vagvolgyi C."/>
            <person name="Papp T."/>
            <person name="Martin F.M."/>
            <person name="Miettinen O."/>
            <person name="Hibbett D.S."/>
            <person name="Nagy L.G."/>
        </authorList>
    </citation>
    <scope>NUCLEOTIDE SEQUENCE [LARGE SCALE GENOMIC DNA]</scope>
    <source>
        <strain evidence="2 3">CBS 166.37</strain>
    </source>
</reference>
<feature type="non-terminal residue" evidence="2">
    <location>
        <position position="1"/>
    </location>
</feature>
<name>A0A5C3M866_9AGAR</name>
<dbReference type="OrthoDB" id="2362516at2759"/>
<sequence>QNGKDAQKLNAQFGTMKATDSCQGDQTACINSQFAQCVSGKWVLQACPASLSCVALPDLQKAGTSINCEDKNVAAAAINSCGVSGGLTGDGSVTPAASSAAASS</sequence>
<dbReference type="Proteomes" id="UP000308652">
    <property type="component" value="Unassembled WGS sequence"/>
</dbReference>
<evidence type="ECO:0000313" key="3">
    <source>
        <dbReference type="Proteomes" id="UP000308652"/>
    </source>
</evidence>
<dbReference type="EMBL" id="ML213594">
    <property type="protein sequence ID" value="TFK41480.1"/>
    <property type="molecule type" value="Genomic_DNA"/>
</dbReference>
<dbReference type="AlphaFoldDB" id="A0A5C3M866"/>
<organism evidence="2 3">
    <name type="scientific">Crucibulum laeve</name>
    <dbReference type="NCBI Taxonomy" id="68775"/>
    <lineage>
        <taxon>Eukaryota</taxon>
        <taxon>Fungi</taxon>
        <taxon>Dikarya</taxon>
        <taxon>Basidiomycota</taxon>
        <taxon>Agaricomycotina</taxon>
        <taxon>Agaricomycetes</taxon>
        <taxon>Agaricomycetidae</taxon>
        <taxon>Agaricales</taxon>
        <taxon>Agaricineae</taxon>
        <taxon>Nidulariaceae</taxon>
        <taxon>Crucibulum</taxon>
    </lineage>
</organism>
<dbReference type="Pfam" id="PF03427">
    <property type="entry name" value="CBM_19"/>
    <property type="match status" value="1"/>
</dbReference>
<evidence type="ECO:0000313" key="2">
    <source>
        <dbReference type="EMBL" id="TFK41480.1"/>
    </source>
</evidence>
<gene>
    <name evidence="2" type="ORF">BDQ12DRAFT_568109</name>
</gene>